<keyword evidence="2" id="KW-1185">Reference proteome</keyword>
<reference evidence="1 2" key="1">
    <citation type="submission" date="2017-03" db="EMBL/GenBank/DDBJ databases">
        <title>Genome Sequence of Roseovarius mucosus strain SMR3 Isolated from a culture of the Diatom Skeletonema marinoi.</title>
        <authorList>
            <person name="Topel M."/>
            <person name="Pinder M."/>
            <person name="Johansson O.N."/>
            <person name="Kourtchenko O."/>
            <person name="Godhe A."/>
            <person name="Clarke A.K."/>
        </authorList>
    </citation>
    <scope>NUCLEOTIDE SEQUENCE [LARGE SCALE GENOMIC DNA]</scope>
    <source>
        <strain evidence="1 2">SMR3</strain>
    </source>
</reference>
<protein>
    <submittedName>
        <fullName evidence="1">Uncharacterized protein</fullName>
    </submittedName>
</protein>
<dbReference type="AlphaFoldDB" id="A0A1V0RRM9"/>
<proteinExistence type="predicted"/>
<gene>
    <name evidence="1" type="ORF">ROSMUCSMR3_02924</name>
</gene>
<name>A0A1V0RRM9_9RHOB</name>
<accession>A0A1V0RRM9</accession>
<dbReference type="KEGG" id="rmm:ROSMUCSMR3_02924"/>
<dbReference type="Proteomes" id="UP000192273">
    <property type="component" value="Chromosome"/>
</dbReference>
<sequence>MNVTEKTTDKMGDSSLYLEVGDEPRRVCRRLQLLSRIEHHEQNNEQVFP</sequence>
<organism evidence="1 2">
    <name type="scientific">Roseovarius mucosus</name>
    <dbReference type="NCBI Taxonomy" id="215743"/>
    <lineage>
        <taxon>Bacteria</taxon>
        <taxon>Pseudomonadati</taxon>
        <taxon>Pseudomonadota</taxon>
        <taxon>Alphaproteobacteria</taxon>
        <taxon>Rhodobacterales</taxon>
        <taxon>Roseobacteraceae</taxon>
        <taxon>Roseovarius</taxon>
    </lineage>
</organism>
<dbReference type="EMBL" id="CP020474">
    <property type="protein sequence ID" value="ARE84391.1"/>
    <property type="molecule type" value="Genomic_DNA"/>
</dbReference>
<evidence type="ECO:0000313" key="2">
    <source>
        <dbReference type="Proteomes" id="UP000192273"/>
    </source>
</evidence>
<evidence type="ECO:0000313" key="1">
    <source>
        <dbReference type="EMBL" id="ARE84391.1"/>
    </source>
</evidence>